<evidence type="ECO:0000313" key="3">
    <source>
        <dbReference type="Proteomes" id="UP000069443"/>
    </source>
</evidence>
<organism evidence="2 3">
    <name type="scientific">Mycolicibacterium canariasense</name>
    <name type="common">Mycobacterium canariasense</name>
    <dbReference type="NCBI Taxonomy" id="228230"/>
    <lineage>
        <taxon>Bacteria</taxon>
        <taxon>Bacillati</taxon>
        <taxon>Actinomycetota</taxon>
        <taxon>Actinomycetes</taxon>
        <taxon>Mycobacteriales</taxon>
        <taxon>Mycobacteriaceae</taxon>
        <taxon>Mycolicibacterium</taxon>
    </lineage>
</organism>
<dbReference type="AlphaFoldDB" id="A0A117I8F8"/>
<accession>A0A117I8F8</accession>
<evidence type="ECO:0000256" key="1">
    <source>
        <dbReference type="SAM" id="MobiDB-lite"/>
    </source>
</evidence>
<dbReference type="EMBL" id="BCSY01000007">
    <property type="protein sequence ID" value="GAS93169.1"/>
    <property type="molecule type" value="Genomic_DNA"/>
</dbReference>
<evidence type="ECO:0000313" key="2">
    <source>
        <dbReference type="EMBL" id="GAS93169.1"/>
    </source>
</evidence>
<proteinExistence type="predicted"/>
<sequence length="153" mass="16373">MHLMLMHCMHQWMRTTGARPRAIVYPETATPAAATGVSSTTTRAAPRPPSGLRPEERIERVMTRRAADDATQPVARPSWPRRATSRTPKGSTAADLACGTRAYTGNPMNHRQGGTMVDSDACEDAGHTDMAPHGVDELVELNILTVAVAAATA</sequence>
<reference evidence="3" key="1">
    <citation type="journal article" date="2016" name="Genome Announc.">
        <title>Draft Genome Sequences of Five Rapidly Growing Mycobacterium Species, M. thermoresistibile, M. fortuitum subsp. acetamidolyticum, M. canariasense, M. brisbanense, and M. novocastrense.</title>
        <authorList>
            <person name="Katahira K."/>
            <person name="Ogura Y."/>
            <person name="Gotoh Y."/>
            <person name="Hayashi T."/>
        </authorList>
    </citation>
    <scope>NUCLEOTIDE SEQUENCE [LARGE SCALE GENOMIC DNA]</scope>
    <source>
        <strain evidence="3">JCM15298</strain>
    </source>
</reference>
<reference evidence="3" key="2">
    <citation type="submission" date="2016-02" db="EMBL/GenBank/DDBJ databases">
        <title>Draft genome sequence of five rapidly growing Mycobacterium species.</title>
        <authorList>
            <person name="Katahira K."/>
            <person name="Gotou Y."/>
            <person name="Iida K."/>
            <person name="Ogura Y."/>
            <person name="Hayashi T."/>
        </authorList>
    </citation>
    <scope>NUCLEOTIDE SEQUENCE [LARGE SCALE GENOMIC DNA]</scope>
    <source>
        <strain evidence="3">JCM15298</strain>
    </source>
</reference>
<keyword evidence="3" id="KW-1185">Reference proteome</keyword>
<feature type="region of interest" description="Disordered" evidence="1">
    <location>
        <begin position="32"/>
        <end position="98"/>
    </location>
</feature>
<dbReference type="Proteomes" id="UP000069443">
    <property type="component" value="Unassembled WGS sequence"/>
</dbReference>
<gene>
    <name evidence="2" type="ORF">RMCC_0135</name>
</gene>
<protein>
    <submittedName>
        <fullName evidence="2">PfEMP1</fullName>
    </submittedName>
</protein>
<comment type="caution">
    <text evidence="2">The sequence shown here is derived from an EMBL/GenBank/DDBJ whole genome shotgun (WGS) entry which is preliminary data.</text>
</comment>
<feature type="compositionally biased region" description="Basic and acidic residues" evidence="1">
    <location>
        <begin position="53"/>
        <end position="68"/>
    </location>
</feature>
<name>A0A117I8F8_MYCCR</name>